<gene>
    <name evidence="2" type="ORF">LECACI_7A004389</name>
</gene>
<dbReference type="Pfam" id="PF24864">
    <property type="entry name" value="DUF7730"/>
    <property type="match status" value="1"/>
</dbReference>
<sequence>MRLFSYWRSAASFALLDLDRSLSDSIRHLKAALYNYNAPITPVDGRYKNDARFGTFRVTRDAAITFLRQNTLPVSIPSGFSKNLLGLHREVRDLIYEKALVYPPTGLRIYHRRSDYSTELFRVVGCARSPSQASLDSAAMNKWRKHCKDENHVQEAEVHIDTLPNLVSIWWLGKTIWQEAMSVFYSMDHFHCANLAELCELLQRTPNFRQHFRSISFHYDGRRRSMAKKALRILREATKINHLYMYIDPDIYNDIYNGIYNGIYKGYQSIDKYRGFAGLWHTFEQLTDLKTFKIHSRRGHPTLLEAASYFKDEQAKRPNLAHIVFMVDDKPIQEYERDEMKKKEAILSAIQST</sequence>
<dbReference type="EMBL" id="CAVMBE010000024">
    <property type="protein sequence ID" value="CAK4009366.1"/>
    <property type="molecule type" value="Genomic_DNA"/>
</dbReference>
<organism evidence="2 3">
    <name type="scientific">Lecanosticta acicola</name>
    <dbReference type="NCBI Taxonomy" id="111012"/>
    <lineage>
        <taxon>Eukaryota</taxon>
        <taxon>Fungi</taxon>
        <taxon>Dikarya</taxon>
        <taxon>Ascomycota</taxon>
        <taxon>Pezizomycotina</taxon>
        <taxon>Dothideomycetes</taxon>
        <taxon>Dothideomycetidae</taxon>
        <taxon>Mycosphaerellales</taxon>
        <taxon>Mycosphaerellaceae</taxon>
        <taxon>Lecanosticta</taxon>
    </lineage>
</organism>
<keyword evidence="3" id="KW-1185">Reference proteome</keyword>
<reference evidence="2" key="1">
    <citation type="submission" date="2023-11" db="EMBL/GenBank/DDBJ databases">
        <authorList>
            <person name="Alioto T."/>
            <person name="Alioto T."/>
            <person name="Gomez Garrido J."/>
        </authorList>
    </citation>
    <scope>NUCLEOTIDE SEQUENCE</scope>
</reference>
<feature type="domain" description="DUF7730" evidence="1">
    <location>
        <begin position="87"/>
        <end position="229"/>
    </location>
</feature>
<evidence type="ECO:0000259" key="1">
    <source>
        <dbReference type="Pfam" id="PF24864"/>
    </source>
</evidence>
<name>A0AAI8YYN6_9PEZI</name>
<dbReference type="InterPro" id="IPR056632">
    <property type="entry name" value="DUF7730"/>
</dbReference>
<evidence type="ECO:0000313" key="2">
    <source>
        <dbReference type="EMBL" id="CAK4009366.1"/>
    </source>
</evidence>
<accession>A0AAI8YYN6</accession>
<dbReference type="AlphaFoldDB" id="A0AAI8YYN6"/>
<dbReference type="Proteomes" id="UP001296104">
    <property type="component" value="Unassembled WGS sequence"/>
</dbReference>
<evidence type="ECO:0000313" key="3">
    <source>
        <dbReference type="Proteomes" id="UP001296104"/>
    </source>
</evidence>
<proteinExistence type="predicted"/>
<protein>
    <recommendedName>
        <fullName evidence="1">DUF7730 domain-containing protein</fullName>
    </recommendedName>
</protein>
<comment type="caution">
    <text evidence="2">The sequence shown here is derived from an EMBL/GenBank/DDBJ whole genome shotgun (WGS) entry which is preliminary data.</text>
</comment>